<dbReference type="Gene3D" id="3.40.50.150">
    <property type="entry name" value="Vaccinia Virus protein VP39"/>
    <property type="match status" value="1"/>
</dbReference>
<feature type="binding site" evidence="4">
    <location>
        <position position="89"/>
    </location>
    <ligand>
        <name>S-adenosyl-L-methionine</name>
        <dbReference type="ChEBI" id="CHEBI:59789"/>
    </ligand>
</feature>
<gene>
    <name evidence="5" type="primary">ubiE1</name>
    <name evidence="4" type="synonym">menG</name>
    <name evidence="5" type="ORF">AXFE_13710</name>
</gene>
<comment type="caution">
    <text evidence="4">Lacks conserved residue(s) required for the propagation of feature annotation.</text>
</comment>
<organism evidence="5 6">
    <name type="scientific">Acidithrix ferrooxidans</name>
    <dbReference type="NCBI Taxonomy" id="1280514"/>
    <lineage>
        <taxon>Bacteria</taxon>
        <taxon>Bacillati</taxon>
        <taxon>Actinomycetota</taxon>
        <taxon>Acidimicrobiia</taxon>
        <taxon>Acidimicrobiales</taxon>
        <taxon>Acidimicrobiaceae</taxon>
        <taxon>Acidithrix</taxon>
    </lineage>
</organism>
<dbReference type="Pfam" id="PF01209">
    <property type="entry name" value="Ubie_methyltran"/>
    <property type="match status" value="1"/>
</dbReference>
<dbReference type="AlphaFoldDB" id="A0A0D8HID8"/>
<dbReference type="UniPathway" id="UPA00079">
    <property type="reaction ID" value="UER00169"/>
</dbReference>
<dbReference type="EC" id="2.1.1.163" evidence="4"/>
<keyword evidence="3 4" id="KW-0949">S-adenosyl-L-methionine</keyword>
<evidence type="ECO:0000256" key="4">
    <source>
        <dbReference type="HAMAP-Rule" id="MF_01813"/>
    </source>
</evidence>
<comment type="catalytic activity">
    <reaction evidence="4">
        <text>a 2-demethylmenaquinol + S-adenosyl-L-methionine = a menaquinol + S-adenosyl-L-homocysteine + H(+)</text>
        <dbReference type="Rhea" id="RHEA:42640"/>
        <dbReference type="Rhea" id="RHEA-COMP:9539"/>
        <dbReference type="Rhea" id="RHEA-COMP:9563"/>
        <dbReference type="ChEBI" id="CHEBI:15378"/>
        <dbReference type="ChEBI" id="CHEBI:18151"/>
        <dbReference type="ChEBI" id="CHEBI:55437"/>
        <dbReference type="ChEBI" id="CHEBI:57856"/>
        <dbReference type="ChEBI" id="CHEBI:59789"/>
        <dbReference type="EC" id="2.1.1.163"/>
    </reaction>
</comment>
<dbReference type="RefSeq" id="WP_052605115.1">
    <property type="nucleotide sequence ID" value="NZ_JXYS01000030.1"/>
</dbReference>
<dbReference type="PANTHER" id="PTHR43591:SF24">
    <property type="entry name" value="2-METHOXY-6-POLYPRENYL-1,4-BENZOQUINOL METHYLASE, MITOCHONDRIAL"/>
    <property type="match status" value="1"/>
</dbReference>
<evidence type="ECO:0000256" key="1">
    <source>
        <dbReference type="ARBA" id="ARBA00022603"/>
    </source>
</evidence>
<dbReference type="OrthoDB" id="9808140at2"/>
<dbReference type="PANTHER" id="PTHR43591">
    <property type="entry name" value="METHYLTRANSFERASE"/>
    <property type="match status" value="1"/>
</dbReference>
<dbReference type="SUPFAM" id="SSF53335">
    <property type="entry name" value="S-adenosyl-L-methionine-dependent methyltransferases"/>
    <property type="match status" value="1"/>
</dbReference>
<dbReference type="NCBIfam" id="TIGR01934">
    <property type="entry name" value="MenG_MenH_UbiE"/>
    <property type="match status" value="1"/>
</dbReference>
<feature type="binding site" evidence="4">
    <location>
        <begin position="107"/>
        <end position="108"/>
    </location>
    <ligand>
        <name>S-adenosyl-L-methionine</name>
        <dbReference type="ChEBI" id="CHEBI:59789"/>
    </ligand>
</feature>
<dbReference type="GO" id="GO:0009234">
    <property type="term" value="P:menaquinone biosynthetic process"/>
    <property type="evidence" value="ECO:0007669"/>
    <property type="project" value="UniProtKB-UniRule"/>
</dbReference>
<comment type="pathway">
    <text evidence="4">Quinol/quinone metabolism; menaquinone biosynthesis; menaquinol from 1,4-dihydroxy-2-naphthoate: step 2/2.</text>
</comment>
<name>A0A0D8HID8_9ACTN</name>
<keyword evidence="1 4" id="KW-0489">Methyltransferase</keyword>
<evidence type="ECO:0000313" key="5">
    <source>
        <dbReference type="EMBL" id="KJF17755.1"/>
    </source>
</evidence>
<comment type="caution">
    <text evidence="5">The sequence shown here is derived from an EMBL/GenBank/DDBJ whole genome shotgun (WGS) entry which is preliminary data.</text>
</comment>
<reference evidence="5 6" key="1">
    <citation type="submission" date="2015-01" db="EMBL/GenBank/DDBJ databases">
        <title>Draft genome of the acidophilic iron oxidizer Acidithrix ferrooxidans strain Py-F3.</title>
        <authorList>
            <person name="Poehlein A."/>
            <person name="Eisen S."/>
            <person name="Schloemann M."/>
            <person name="Johnson B.D."/>
            <person name="Daniel R."/>
            <person name="Muehling M."/>
        </authorList>
    </citation>
    <scope>NUCLEOTIDE SEQUENCE [LARGE SCALE GENOMIC DNA]</scope>
    <source>
        <strain evidence="5 6">Py-F3</strain>
    </source>
</reference>
<accession>A0A0D8HID8</accession>
<feature type="binding site" evidence="4">
    <location>
        <position position="71"/>
    </location>
    <ligand>
        <name>S-adenosyl-L-methionine</name>
        <dbReference type="ChEBI" id="CHEBI:59789"/>
    </ligand>
</feature>
<dbReference type="InterPro" id="IPR029063">
    <property type="entry name" value="SAM-dependent_MTases_sf"/>
</dbReference>
<evidence type="ECO:0000256" key="3">
    <source>
        <dbReference type="ARBA" id="ARBA00022691"/>
    </source>
</evidence>
<dbReference type="InterPro" id="IPR004033">
    <property type="entry name" value="UbiE/COQ5_MeTrFase"/>
</dbReference>
<keyword evidence="4" id="KW-0474">Menaquinone biosynthesis</keyword>
<dbReference type="GO" id="GO:0043770">
    <property type="term" value="F:demethylmenaquinone methyltransferase activity"/>
    <property type="evidence" value="ECO:0007669"/>
    <property type="project" value="UniProtKB-UniRule"/>
</dbReference>
<comment type="similarity">
    <text evidence="4">Belongs to the class I-like SAM-binding methyltransferase superfamily. MenG/UbiE family.</text>
</comment>
<evidence type="ECO:0000256" key="2">
    <source>
        <dbReference type="ARBA" id="ARBA00022679"/>
    </source>
</evidence>
<comment type="function">
    <text evidence="4">Methyltransferase required for the conversion of demethylmenaquinol (DMKH2) to menaquinol (MKH2).</text>
</comment>
<proteinExistence type="inferred from homology"/>
<dbReference type="STRING" id="1280514.AXFE_13710"/>
<protein>
    <recommendedName>
        <fullName evidence="4">Demethylmenaquinone methyltransferase</fullName>
        <ecNumber evidence="4">2.1.1.163</ecNumber>
    </recommendedName>
</protein>
<dbReference type="CDD" id="cd02440">
    <property type="entry name" value="AdoMet_MTases"/>
    <property type="match status" value="1"/>
</dbReference>
<keyword evidence="6" id="KW-1185">Reference proteome</keyword>
<dbReference type="PROSITE" id="PS51608">
    <property type="entry name" value="SAM_MT_UBIE"/>
    <property type="match status" value="1"/>
</dbReference>
<keyword evidence="2 4" id="KW-0808">Transferase</keyword>
<dbReference type="GO" id="GO:0032259">
    <property type="term" value="P:methylation"/>
    <property type="evidence" value="ECO:0007669"/>
    <property type="project" value="UniProtKB-KW"/>
</dbReference>
<dbReference type="EMBL" id="JXYS01000030">
    <property type="protein sequence ID" value="KJF17755.1"/>
    <property type="molecule type" value="Genomic_DNA"/>
</dbReference>
<sequence>MNRPNRAIQSILPSPGEKAQYVQKMFDTISPRYDLVNRLMTMRMDLKWRTFAIAQLGLRPNSLMLDVACGTGDFVRMLGSKNYRVVGIDFSFGMLAASNQHDLIQGDASKLPFKNGSFDGLTCGFALRNFVDLEATLVEMARVLRRGGKVALVEVARPKRPIIKELHGIYFDRIVPAIGAALSSREAYKYLPASTSYLPEENELKALIKRTGFEAVEFKYFMMGAAQVITATKA</sequence>
<dbReference type="Proteomes" id="UP000032360">
    <property type="component" value="Unassembled WGS sequence"/>
</dbReference>
<evidence type="ECO:0000313" key="6">
    <source>
        <dbReference type="Proteomes" id="UP000032360"/>
    </source>
</evidence>
<dbReference type="HAMAP" id="MF_01813">
    <property type="entry name" value="MenG_UbiE_methyltr"/>
    <property type="match status" value="1"/>
</dbReference>